<comment type="caution">
    <text evidence="3">The sequence shown here is derived from an EMBL/GenBank/DDBJ whole genome shotgun (WGS) entry which is preliminary data.</text>
</comment>
<evidence type="ECO:0000313" key="4">
    <source>
        <dbReference type="Proteomes" id="UP000008974"/>
    </source>
</evidence>
<proteinExistence type="predicted"/>
<evidence type="ECO:0000313" key="3">
    <source>
        <dbReference type="EMBL" id="EFO62158.1"/>
    </source>
</evidence>
<dbReference type="EMBL" id="ACVC01000192">
    <property type="protein sequence ID" value="EFO62158.1"/>
    <property type="molecule type" value="Genomic_DNA"/>
</dbReference>
<dbReference type="InterPro" id="IPR036770">
    <property type="entry name" value="Ankyrin_rpt-contain_sf"/>
</dbReference>
<accession>E1F5S7</accession>
<gene>
    <name evidence="3" type="ORF">GLP15_3693</name>
</gene>
<dbReference type="SMART" id="SM00248">
    <property type="entry name" value="ANK"/>
    <property type="match status" value="21"/>
</dbReference>
<dbReference type="AlphaFoldDB" id="E1F5S7"/>
<dbReference type="Proteomes" id="UP000008974">
    <property type="component" value="Unassembled WGS sequence"/>
</dbReference>
<evidence type="ECO:0000256" key="2">
    <source>
        <dbReference type="SAM" id="MobiDB-lite"/>
    </source>
</evidence>
<dbReference type="PANTHER" id="PTHR24120:SF4">
    <property type="entry name" value="GH07239P"/>
    <property type="match status" value="1"/>
</dbReference>
<reference evidence="3 4" key="1">
    <citation type="journal article" date="2010" name="BMC Genomics">
        <title>Genome analysis and comparative genomics of a Giardia intestinalis assemblage E isolate.</title>
        <authorList>
            <person name="Jerlstrom-Hultqvist J."/>
            <person name="Franzen O."/>
            <person name="Ankarklev J."/>
            <person name="Xu F."/>
            <person name="Nohynkova E."/>
            <person name="Andersson J.O."/>
            <person name="Svard S.G."/>
            <person name="Andersson B."/>
        </authorList>
    </citation>
    <scope>NUCLEOTIDE SEQUENCE [LARGE SCALE GENOMIC DNA]</scope>
    <source>
        <strain evidence="3 4">P15</strain>
    </source>
</reference>
<feature type="repeat" description="ANK" evidence="1">
    <location>
        <begin position="48"/>
        <end position="70"/>
    </location>
</feature>
<dbReference type="VEuPathDB" id="GiardiaDB:GLP15_3693"/>
<dbReference type="PROSITE" id="PS50297">
    <property type="entry name" value="ANK_REP_REGION"/>
    <property type="match status" value="1"/>
</dbReference>
<keyword evidence="1" id="KW-0040">ANK repeat</keyword>
<evidence type="ECO:0000256" key="1">
    <source>
        <dbReference type="PROSITE-ProRule" id="PRU00023"/>
    </source>
</evidence>
<dbReference type="Pfam" id="PF00023">
    <property type="entry name" value="Ank"/>
    <property type="match status" value="2"/>
</dbReference>
<sequence>MKQKMHKVHSCPFAFVGEGATNLMVAASHGNISELEKNLDQAGSCNARGQTALMLAAEHGNEEAIKTLVRVESTLADSSGRTALMYALDHDHSRCAKILAEKEAGRQDEDGETALMLAVKKNNYRLARLLARWEGGYQNTHGMTALMMAVQSNHLESTKLLLPLERGCQDERGWTALMIAADAGNVMRVGLLARVEAGIVDNAKETALMKAARNGHNNCVRILAKREGRARNDKGFTALMIAAFMGYSSCVKTLLFETGLRNAAKETALIISIKSKHTMCVDILLPHEGEFPDSRGENALFWAIRNNDLTYIDKLIAHLKGRRSAQGKTALMLAVELHNVPVIQKLLPYEARLCDNKGRSALMYAAELGNTALAALLVEHEAKILDVYGRTALMRAMKHGYIDCFNALLSREVLVRSSKGLSVLDLCLKWALEGVSDFEDVDDEAFSISTLDCDSTDSPPALGSNLAYNEIGTSKIKLMENDYISTSTPYLQLRADNCVDENNPNMAPLMQNISFSSNLTPNSEVLSFTTDSSAGLDMQLGLTDLSFTSEQLPGVSYPSPGSLNPISTSLTTSEVTNADANILLTSAHTRGPFCGANLLSRIPSDLPDTTQCPLQYSKLPPLPSCAPTPGVAVQPIAHSKEPEHQVTGASREPLHEAKTQKSGGKQSWFKHKVKSIGTKLSLLGRKEKQAEPVEKEQDTSTTIPAKKVVTQRIPRRQKLDMYTSSDSESENDIGLGIIAVESESAISSKGSNRPSSLKCAAGESVAGKDAATSGIMYVSSTTNLSDSSSLARVSSSHAPVDAIGRGGVRLGEINVSGSKPVSRIYSLSRLSKATKDDLDEYKTRISLHLDKTGQRLVLTPRNPTVLSAERTMLMEYAVKGDVTGVQQYLHELGAMCTTDGDSSGATALMLAVIEDNVNVIPYLLSELGIVNKKGYTALIYAAQDGLEESVPLLLLEAGMKSQTGRTALVQAAAFGQTPILSYLIPWEAGICTNKSQTALMRAAQNGHFRCVEILKESPKEVKRVDKDGRTALWKAASDGHIECTAMLAPLESKIAAKDGTTALIMAAERGHTMCARILTTWEARLTDKTHTTALMYAARAGNIECVRLLAPLEQRMRRIDGTTALIVSIRARKPECTKLLLAEANMRSGAGESVLAIAKQMNSMACYQVILGAKHNQHEFTS</sequence>
<dbReference type="Pfam" id="PF12796">
    <property type="entry name" value="Ank_2"/>
    <property type="match status" value="6"/>
</dbReference>
<name>E1F5S7_GIAIA</name>
<dbReference type="Gene3D" id="1.25.40.20">
    <property type="entry name" value="Ankyrin repeat-containing domain"/>
    <property type="match status" value="4"/>
</dbReference>
<dbReference type="STRING" id="658858.E1F5S7"/>
<organism evidence="3 4">
    <name type="scientific">Giardia intestinalis (strain P15)</name>
    <name type="common">Giardia lamblia</name>
    <dbReference type="NCBI Taxonomy" id="658858"/>
    <lineage>
        <taxon>Eukaryota</taxon>
        <taxon>Metamonada</taxon>
        <taxon>Diplomonadida</taxon>
        <taxon>Hexamitidae</taxon>
        <taxon>Giardiinae</taxon>
        <taxon>Giardia</taxon>
    </lineage>
</organism>
<dbReference type="SUPFAM" id="SSF48403">
    <property type="entry name" value="Ankyrin repeat"/>
    <property type="match status" value="3"/>
</dbReference>
<dbReference type="PANTHER" id="PTHR24120">
    <property type="entry name" value="GH07239P"/>
    <property type="match status" value="1"/>
</dbReference>
<dbReference type="PROSITE" id="PS50088">
    <property type="entry name" value="ANK_REPEAT"/>
    <property type="match status" value="1"/>
</dbReference>
<dbReference type="OrthoDB" id="7464126at2759"/>
<dbReference type="InterPro" id="IPR002110">
    <property type="entry name" value="Ankyrin_rpt"/>
</dbReference>
<dbReference type="OMA" id="GHIECTA"/>
<feature type="region of interest" description="Disordered" evidence="2">
    <location>
        <begin position="639"/>
        <end position="668"/>
    </location>
</feature>
<protein>
    <submittedName>
        <fullName evidence="3">Protein 21.1</fullName>
    </submittedName>
</protein>